<dbReference type="STRING" id="563176.SAMN04488090_2039"/>
<name>A0A1G9NKA9_9BACT</name>
<accession>A0A1G9NKA9</accession>
<dbReference type="Proteomes" id="UP000198901">
    <property type="component" value="Unassembled WGS sequence"/>
</dbReference>
<evidence type="ECO:0000259" key="1">
    <source>
        <dbReference type="Pfam" id="PF06094"/>
    </source>
</evidence>
<feature type="domain" description="Gamma-glutamylcyclotransferase AIG2-like" evidence="1">
    <location>
        <begin position="4"/>
        <end position="127"/>
    </location>
</feature>
<dbReference type="InterPro" id="IPR009288">
    <property type="entry name" value="AIG2-like_dom"/>
</dbReference>
<evidence type="ECO:0000313" key="2">
    <source>
        <dbReference type="EMBL" id="SDL86781.1"/>
    </source>
</evidence>
<dbReference type="SUPFAM" id="SSF110857">
    <property type="entry name" value="Gamma-glutamyl cyclotransferase-like"/>
    <property type="match status" value="1"/>
</dbReference>
<protein>
    <submittedName>
        <fullName evidence="2">Uncharacterized conserved protein YtfP, gamma-glutamylcyclotransferase (GGCT)/AIG2-like family</fullName>
    </submittedName>
</protein>
<dbReference type="OrthoDB" id="482277at2"/>
<dbReference type="InterPro" id="IPR013024">
    <property type="entry name" value="GGCT-like"/>
</dbReference>
<dbReference type="Pfam" id="PF06094">
    <property type="entry name" value="GGACT"/>
    <property type="match status" value="1"/>
</dbReference>
<sequence length="130" mass="15391">MEHLFVYGTLRKTAGHSMNRVLEQHAEWLGEATLQGKLYLIDWYPALIRSDHSMEQVKGEVYRLHQPERIFAELDPYEGYYPHDEDHSDYLRRIEPVRLADGTPLRSWVYLYNLPVLGLTRIPSGDFFQR</sequence>
<keyword evidence="2" id="KW-0808">Transferase</keyword>
<dbReference type="CDD" id="cd06661">
    <property type="entry name" value="GGCT_like"/>
    <property type="match status" value="1"/>
</dbReference>
<organism evidence="2 3">
    <name type="scientific">Siphonobacter aquaeclarae</name>
    <dbReference type="NCBI Taxonomy" id="563176"/>
    <lineage>
        <taxon>Bacteria</taxon>
        <taxon>Pseudomonadati</taxon>
        <taxon>Bacteroidota</taxon>
        <taxon>Cytophagia</taxon>
        <taxon>Cytophagales</taxon>
        <taxon>Cytophagaceae</taxon>
        <taxon>Siphonobacter</taxon>
    </lineage>
</organism>
<dbReference type="GO" id="GO:0016740">
    <property type="term" value="F:transferase activity"/>
    <property type="evidence" value="ECO:0007669"/>
    <property type="project" value="UniProtKB-KW"/>
</dbReference>
<proteinExistence type="predicted"/>
<dbReference type="AlphaFoldDB" id="A0A1G9NKA9"/>
<dbReference type="EMBL" id="FNGS01000003">
    <property type="protein sequence ID" value="SDL86781.1"/>
    <property type="molecule type" value="Genomic_DNA"/>
</dbReference>
<evidence type="ECO:0000313" key="3">
    <source>
        <dbReference type="Proteomes" id="UP000198901"/>
    </source>
</evidence>
<gene>
    <name evidence="2" type="ORF">SAMN04488090_2039</name>
</gene>
<dbReference type="InterPro" id="IPR036568">
    <property type="entry name" value="GGCT-like_sf"/>
</dbReference>
<dbReference type="Gene3D" id="3.10.490.10">
    <property type="entry name" value="Gamma-glutamyl cyclotransferase-like"/>
    <property type="match status" value="1"/>
</dbReference>
<keyword evidence="3" id="KW-1185">Reference proteome</keyword>
<dbReference type="RefSeq" id="WP_093201211.1">
    <property type="nucleotide sequence ID" value="NZ_FNGS01000003.1"/>
</dbReference>
<reference evidence="2 3" key="1">
    <citation type="submission" date="2016-10" db="EMBL/GenBank/DDBJ databases">
        <authorList>
            <person name="de Groot N.N."/>
        </authorList>
    </citation>
    <scope>NUCLEOTIDE SEQUENCE [LARGE SCALE GENOMIC DNA]</scope>
    <source>
        <strain evidence="2 3">DSM 21668</strain>
    </source>
</reference>